<keyword evidence="3" id="KW-1185">Reference proteome</keyword>
<dbReference type="EMBL" id="WIPH01000006">
    <property type="protein sequence ID" value="MQR98476.1"/>
    <property type="molecule type" value="Genomic_DNA"/>
</dbReference>
<dbReference type="AlphaFoldDB" id="A0A7X1SNX4"/>
<name>A0A7X1SNX4_9PROT</name>
<dbReference type="InterPro" id="IPR025227">
    <property type="entry name" value="DUF4169"/>
</dbReference>
<evidence type="ECO:0000313" key="3">
    <source>
        <dbReference type="Proteomes" id="UP000432209"/>
    </source>
</evidence>
<gene>
    <name evidence="2" type="ORF">GFJ39_04525</name>
</gene>
<dbReference type="Proteomes" id="UP000432209">
    <property type="component" value="Unassembled WGS sequence"/>
</dbReference>
<dbReference type="RefSeq" id="WP_153430222.1">
    <property type="nucleotide sequence ID" value="NZ_WIPH01000006.1"/>
</dbReference>
<feature type="compositionally biased region" description="Basic and acidic residues" evidence="1">
    <location>
        <begin position="18"/>
        <end position="27"/>
    </location>
</feature>
<organism evidence="2 3">
    <name type="scientific">Gluconobacter aidae</name>
    <dbReference type="NCBI Taxonomy" id="2662454"/>
    <lineage>
        <taxon>Bacteria</taxon>
        <taxon>Pseudomonadati</taxon>
        <taxon>Pseudomonadota</taxon>
        <taxon>Alphaproteobacteria</taxon>
        <taxon>Acetobacterales</taxon>
        <taxon>Acetobacteraceae</taxon>
        <taxon>Gluconobacter</taxon>
    </lineage>
</organism>
<evidence type="ECO:0000256" key="1">
    <source>
        <dbReference type="SAM" id="MobiDB-lite"/>
    </source>
</evidence>
<reference evidence="2 3" key="1">
    <citation type="submission" date="2019-10" db="EMBL/GenBank/DDBJ databases">
        <title>Gluconobacter aidae sp. nov., a novel species of acetic acid bacteria isolated in Thailand.</title>
        <authorList>
            <person name="Yukphan P."/>
            <person name="Charoenyingcharoen P."/>
            <person name="Malimas S."/>
            <person name="Muramatsu Y."/>
            <person name="Nakagawa Y."/>
            <person name="Tanasupawat S."/>
            <person name="Yamada Y."/>
        </authorList>
    </citation>
    <scope>NUCLEOTIDE SEQUENCE [LARGE SCALE GENOMIC DNA]</scope>
    <source>
        <strain evidence="2 3">AC10</strain>
    </source>
</reference>
<accession>A0A7X1SNX4</accession>
<dbReference type="Pfam" id="PF13770">
    <property type="entry name" value="DUF4169"/>
    <property type="match status" value="1"/>
</dbReference>
<feature type="region of interest" description="Disordered" evidence="1">
    <location>
        <begin position="18"/>
        <end position="42"/>
    </location>
</feature>
<sequence length="64" mass="7486">MSDIVNLRRERKRRKGIEDARVADANRRLQGRTKGQKALEKQEKERLNALLDGRKLSRDDSENP</sequence>
<proteinExistence type="predicted"/>
<protein>
    <submittedName>
        <fullName evidence="2">DUF4169 family protein</fullName>
    </submittedName>
</protein>
<comment type="caution">
    <text evidence="2">The sequence shown here is derived from an EMBL/GenBank/DDBJ whole genome shotgun (WGS) entry which is preliminary data.</text>
</comment>
<evidence type="ECO:0000313" key="2">
    <source>
        <dbReference type="EMBL" id="MQR98476.1"/>
    </source>
</evidence>